<dbReference type="EMBL" id="JAHDVG010000482">
    <property type="protein sequence ID" value="KAH1172733.1"/>
    <property type="molecule type" value="Genomic_DNA"/>
</dbReference>
<sequence length="56" mass="6509">MTLTNAVQFSGDPDRVLKKMTKLEDACFQRYIDQVTEPCLTKRLFARNLKGLSERM</sequence>
<reference evidence="1" key="1">
    <citation type="submission" date="2021-09" db="EMBL/GenBank/DDBJ databases">
        <title>The genome of Mauremys mutica provides insights into the evolution of semi-aquatic lifestyle.</title>
        <authorList>
            <person name="Gong S."/>
            <person name="Gao Y."/>
        </authorList>
    </citation>
    <scope>NUCLEOTIDE SEQUENCE</scope>
    <source>
        <strain evidence="1">MM-2020</strain>
        <tissue evidence="1">Muscle</tissue>
    </source>
</reference>
<comment type="caution">
    <text evidence="1">The sequence shown here is derived from an EMBL/GenBank/DDBJ whole genome shotgun (WGS) entry which is preliminary data.</text>
</comment>
<proteinExistence type="predicted"/>
<dbReference type="Proteomes" id="UP000827986">
    <property type="component" value="Unassembled WGS sequence"/>
</dbReference>
<dbReference type="AlphaFoldDB" id="A0A9D3X4H9"/>
<name>A0A9D3X4H9_9SAUR</name>
<keyword evidence="2" id="KW-1185">Reference proteome</keyword>
<feature type="non-terminal residue" evidence="1">
    <location>
        <position position="56"/>
    </location>
</feature>
<gene>
    <name evidence="1" type="ORF">KIL84_016572</name>
</gene>
<protein>
    <submittedName>
        <fullName evidence="1">Uncharacterized protein</fullName>
    </submittedName>
</protein>
<accession>A0A9D3X4H9</accession>
<organism evidence="1 2">
    <name type="scientific">Mauremys mutica</name>
    <name type="common">yellowpond turtle</name>
    <dbReference type="NCBI Taxonomy" id="74926"/>
    <lineage>
        <taxon>Eukaryota</taxon>
        <taxon>Metazoa</taxon>
        <taxon>Chordata</taxon>
        <taxon>Craniata</taxon>
        <taxon>Vertebrata</taxon>
        <taxon>Euteleostomi</taxon>
        <taxon>Archelosauria</taxon>
        <taxon>Testudinata</taxon>
        <taxon>Testudines</taxon>
        <taxon>Cryptodira</taxon>
        <taxon>Durocryptodira</taxon>
        <taxon>Testudinoidea</taxon>
        <taxon>Geoemydidae</taxon>
        <taxon>Geoemydinae</taxon>
        <taxon>Mauremys</taxon>
    </lineage>
</organism>
<evidence type="ECO:0000313" key="2">
    <source>
        <dbReference type="Proteomes" id="UP000827986"/>
    </source>
</evidence>
<evidence type="ECO:0000313" key="1">
    <source>
        <dbReference type="EMBL" id="KAH1172733.1"/>
    </source>
</evidence>